<dbReference type="FunFam" id="3.30.830.10:FF:000015">
    <property type="entry name" value="Putative zinc metalloprotease"/>
    <property type="match status" value="1"/>
</dbReference>
<dbReference type="InterPro" id="IPR011249">
    <property type="entry name" value="Metalloenz_LuxS/M16"/>
</dbReference>
<dbReference type="PANTHER" id="PTHR43016">
    <property type="entry name" value="PRESEQUENCE PROTEASE"/>
    <property type="match status" value="1"/>
</dbReference>
<dbReference type="OrthoDB" id="4953at2759"/>
<evidence type="ECO:0000313" key="5">
    <source>
        <dbReference type="EMBL" id="TRY77367.1"/>
    </source>
</evidence>
<dbReference type="GO" id="GO:0046872">
    <property type="term" value="F:metal ion binding"/>
    <property type="evidence" value="ECO:0007669"/>
    <property type="project" value="InterPro"/>
</dbReference>
<gene>
    <name evidence="5" type="ORF">TCAL_06954</name>
</gene>
<dbReference type="Pfam" id="PF05193">
    <property type="entry name" value="Peptidase_M16_C"/>
    <property type="match status" value="1"/>
</dbReference>
<dbReference type="OMA" id="CVEGPFW"/>
<evidence type="ECO:0000259" key="3">
    <source>
        <dbReference type="Pfam" id="PF00675"/>
    </source>
</evidence>
<comment type="caution">
    <text evidence="5">The sequence shown here is derived from an EMBL/GenBank/DDBJ whole genome shotgun (WGS) entry which is preliminary data.</text>
</comment>
<dbReference type="EMBL" id="VCGU01000004">
    <property type="protein sequence ID" value="TRY77367.1"/>
    <property type="molecule type" value="Genomic_DNA"/>
</dbReference>
<dbReference type="SUPFAM" id="SSF63411">
    <property type="entry name" value="LuxS/MPP-like metallohydrolase"/>
    <property type="match status" value="4"/>
</dbReference>
<keyword evidence="2" id="KW-0732">Signal</keyword>
<evidence type="ECO:0000256" key="2">
    <source>
        <dbReference type="SAM" id="SignalP"/>
    </source>
</evidence>
<feature type="compositionally biased region" description="Basic and acidic residues" evidence="1">
    <location>
        <begin position="28"/>
        <end position="38"/>
    </location>
</feature>
<reference evidence="5 6" key="1">
    <citation type="journal article" date="2018" name="Nat. Ecol. Evol.">
        <title>Genomic signatures of mitonuclear coevolution across populations of Tigriopus californicus.</title>
        <authorList>
            <person name="Barreto F.S."/>
            <person name="Watson E.T."/>
            <person name="Lima T.G."/>
            <person name="Willett C.S."/>
            <person name="Edmands S."/>
            <person name="Li W."/>
            <person name="Burton R.S."/>
        </authorList>
    </citation>
    <scope>NUCLEOTIDE SEQUENCE [LARGE SCALE GENOMIC DNA]</scope>
    <source>
        <strain evidence="5 6">San Diego</strain>
    </source>
</reference>
<proteinExistence type="predicted"/>
<organism evidence="5 6">
    <name type="scientific">Tigriopus californicus</name>
    <name type="common">Marine copepod</name>
    <dbReference type="NCBI Taxonomy" id="6832"/>
    <lineage>
        <taxon>Eukaryota</taxon>
        <taxon>Metazoa</taxon>
        <taxon>Ecdysozoa</taxon>
        <taxon>Arthropoda</taxon>
        <taxon>Crustacea</taxon>
        <taxon>Multicrustacea</taxon>
        <taxon>Hexanauplia</taxon>
        <taxon>Copepoda</taxon>
        <taxon>Harpacticoida</taxon>
        <taxon>Harpacticidae</taxon>
        <taxon>Tigriopus</taxon>
    </lineage>
</organism>
<evidence type="ECO:0008006" key="7">
    <source>
        <dbReference type="Google" id="ProtNLM"/>
    </source>
</evidence>
<accession>A0A553PI73</accession>
<dbReference type="InterPro" id="IPR007863">
    <property type="entry name" value="Peptidase_M16_C"/>
</dbReference>
<evidence type="ECO:0000313" key="6">
    <source>
        <dbReference type="Proteomes" id="UP000318571"/>
    </source>
</evidence>
<dbReference type="Pfam" id="PF00675">
    <property type="entry name" value="Peptidase_M16"/>
    <property type="match status" value="1"/>
</dbReference>
<dbReference type="PANTHER" id="PTHR43016:SF16">
    <property type="entry name" value="METALLOPROTEASE, PUTATIVE (AFU_ORTHOLOGUE AFUA_4G07610)-RELATED"/>
    <property type="match status" value="1"/>
</dbReference>
<evidence type="ECO:0000256" key="1">
    <source>
        <dbReference type="SAM" id="MobiDB-lite"/>
    </source>
</evidence>
<dbReference type="Gene3D" id="3.30.830.10">
    <property type="entry name" value="Metalloenzyme, LuxS/M16 peptidase-like"/>
    <property type="match status" value="4"/>
</dbReference>
<feature type="chain" id="PRO_5022223512" description="Presequence protease, mitochondrial" evidence="2">
    <location>
        <begin position="23"/>
        <end position="1074"/>
    </location>
</feature>
<protein>
    <recommendedName>
        <fullName evidence="7">Presequence protease, mitochondrial</fullName>
    </recommendedName>
</protein>
<evidence type="ECO:0000259" key="4">
    <source>
        <dbReference type="Pfam" id="PF05193"/>
    </source>
</evidence>
<feature type="region of interest" description="Disordered" evidence="1">
    <location>
        <begin position="28"/>
        <end position="53"/>
    </location>
</feature>
<feature type="domain" description="Peptidase M16 N-terminal" evidence="3">
    <location>
        <begin position="107"/>
        <end position="194"/>
    </location>
</feature>
<dbReference type="AlphaFoldDB" id="A0A553PI73"/>
<dbReference type="Proteomes" id="UP000318571">
    <property type="component" value="Chromosome 5"/>
</dbReference>
<feature type="signal peptide" evidence="2">
    <location>
        <begin position="1"/>
        <end position="22"/>
    </location>
</feature>
<dbReference type="InterPro" id="IPR011765">
    <property type="entry name" value="Pept_M16_N"/>
</dbReference>
<feature type="domain" description="Peptidase M16 C-terminal" evidence="4">
    <location>
        <begin position="252"/>
        <end position="436"/>
    </location>
</feature>
<sequence length="1074" mass="122251">MWWVQPRLALLCVLLSFPICWGVPRPKPQDDGNAKETDIPSSTGGSGSTPGNASTFSLKDQWELINHMNVSGILPVLKYRSKRTGLVVIFAQAESPIVNGYFCLSTEARTNDGLPHTLEHLIFLGSEDYPYKEVLDLMANRCLASRTNAWTDTDHTCYTVYTAGSDGFLNIVPVYMDHILHPTLREQDFLTEVHHISGDGDDAGVVYSEMQGVENSPNNILYFATVKALYPGVSSYEIQTGGVLKNLRESTTIEKVRDYHRKYYQPKNLQLIITGSIDPEDIFQALDGVETKILSKDPYPELERPFQTDYPPLSENINKKIEYPSDEEESGKVAFAWRLPYNLVDNVQKLHALKILGSYLTSTSVSPMKKAFVDTPDPFGTDVDFDVYFNKDPAVSVDFENVPTEKMDLVEQRFWDTVNTILEDGPDKLDMERLRTLIRRKELSRIVKLENSPHLLVPTPAINAMLYGTSEEHLADFMNEGERNQTQYFLDQPGEFWLEMMNQTFSGPRVSILAYPSKELGLQMEQNETARLEKQREDLGEQGLIEAAKKVNDAVASQILPSREVLESVPVADVKKIKYRTLEYYNYTTEQQPKGFPLKDIPFKFHIDHIKSSFVKSYFFIDLQNVTDEDRPYMVLLTESWLQSPLKLDGQLVALEDVIGRRSENAISLFNDLGYRGSTFTPGAQSSMMMFYLETLMEKYEDGITLLRDSLFKVEFTEDRLLSLVNQILNGIPSIKLKASTMNDVIFDNIYFNNHSMIHHASLLRQQKFAEKILAELKSNSSQVIKKLFDLKNQIVQPKNVFVYMATNIDTLTETYGEKAVEAWTDFFDKDDFEFPSEDEIQAGPNFPSEWTYADPDPKLRHAITGIPGTESCYLKQGIDYPIHDWEQDEIAAVRVMLQYLTDQMYNLIRGKGLVYSISLSASVTEGRLRVKFHRSSQLIGAYKVYRDIIGNYSGQDAPWDPTVLESAVGSEIYSWAEREETLSELSQVSIKSILRNAGDPYYNRRFVTKIAAVTLDDVRKVAEKYLPDFLDPDKTHTSVVCGPSDVQSVTEDFKKYKIDLHVIEDIENSFVSA</sequence>
<name>A0A553PI73_TIGCA</name>
<dbReference type="STRING" id="6832.A0A553PI73"/>
<keyword evidence="6" id="KW-1185">Reference proteome</keyword>